<name>A0A2U8BS87_9RICK</name>
<sequence>MMTWRKKIEEVLRRFEELFIDGELNEEKVISLICPDGRSTNQGLTDEIVDKLFEDEEIRRHFFTIREKYSIFIKHMTSSFFLKLERYIIRIRNFRMKSD</sequence>
<dbReference type="Proteomes" id="UP000244519">
    <property type="component" value="Chromosome"/>
</dbReference>
<dbReference type="KEGG" id="fso:Fsol_00431"/>
<reference evidence="1 2" key="1">
    <citation type="journal article" date="2018" name="Genome Biol. Evol.">
        <title>The Genome Sequence of "Candidatus Fokinia solitaria": Insights on Reductive Evolution in Rickettsiales.</title>
        <authorList>
            <person name="Floriano A.M."/>
            <person name="Castelli M."/>
            <person name="Krenek S."/>
            <person name="Berendonk T.U."/>
            <person name="Bazzocchi C."/>
            <person name="Petroni G."/>
            <person name="Sassera D."/>
        </authorList>
    </citation>
    <scope>NUCLEOTIDE SEQUENCE [LARGE SCALE GENOMIC DNA]</scope>
    <source>
        <strain evidence="1">Rio ETE_ALG 3VII</strain>
    </source>
</reference>
<accession>A0A2U8BS87</accession>
<gene>
    <name evidence="1" type="ORF">Fsol_00431</name>
</gene>
<dbReference type="RefSeq" id="WP_145958115.1">
    <property type="nucleotide sequence ID" value="NZ_CP025989.1"/>
</dbReference>
<protein>
    <submittedName>
        <fullName evidence="1">Uncharacterized protein</fullName>
    </submittedName>
</protein>
<evidence type="ECO:0000313" key="1">
    <source>
        <dbReference type="EMBL" id="AWD33226.1"/>
    </source>
</evidence>
<dbReference type="AlphaFoldDB" id="A0A2U8BS87"/>
<evidence type="ECO:0000313" key="2">
    <source>
        <dbReference type="Proteomes" id="UP000244519"/>
    </source>
</evidence>
<keyword evidence="2" id="KW-1185">Reference proteome</keyword>
<dbReference type="EMBL" id="CP025989">
    <property type="protein sequence ID" value="AWD33226.1"/>
    <property type="molecule type" value="Genomic_DNA"/>
</dbReference>
<organism evidence="1 2">
    <name type="scientific">Candidatus Fokinia solitaria</name>
    <dbReference type="NCBI Taxonomy" id="1802984"/>
    <lineage>
        <taxon>Bacteria</taxon>
        <taxon>Pseudomonadati</taxon>
        <taxon>Pseudomonadota</taxon>
        <taxon>Alphaproteobacteria</taxon>
        <taxon>Rickettsiales</taxon>
        <taxon>Candidatus Midichloriaceae</taxon>
        <taxon>Candidatus Fokinia</taxon>
    </lineage>
</organism>
<proteinExistence type="predicted"/>